<dbReference type="InterPro" id="IPR020845">
    <property type="entry name" value="AMP-binding_CS"/>
</dbReference>
<dbReference type="Pfam" id="PF00501">
    <property type="entry name" value="AMP-binding"/>
    <property type="match status" value="1"/>
</dbReference>
<dbReference type="EC" id="6.2.1.34" evidence="2"/>
<reference evidence="2 3" key="1">
    <citation type="submission" date="2020-08" db="EMBL/GenBank/DDBJ databases">
        <title>Genomic Encyclopedia of Type Strains, Phase IV (KMG-IV): sequencing the most valuable type-strain genomes for metagenomic binning, comparative biology and taxonomic classification.</title>
        <authorList>
            <person name="Goeker M."/>
        </authorList>
    </citation>
    <scope>NUCLEOTIDE SEQUENCE [LARGE SCALE GENOMIC DNA]</scope>
    <source>
        <strain evidence="2 3">DSM 21793</strain>
    </source>
</reference>
<dbReference type="Pfam" id="PF23562">
    <property type="entry name" value="AMP-binding_C_3"/>
    <property type="match status" value="1"/>
</dbReference>
<name>A0A840A1B6_9CAUL</name>
<keyword evidence="2" id="KW-0436">Ligase</keyword>
<keyword evidence="3" id="KW-1185">Reference proteome</keyword>
<accession>A0A840A1B6</accession>
<organism evidence="2 3">
    <name type="scientific">Phenylobacterium haematophilum</name>
    <dbReference type="NCBI Taxonomy" id="98513"/>
    <lineage>
        <taxon>Bacteria</taxon>
        <taxon>Pseudomonadati</taxon>
        <taxon>Pseudomonadota</taxon>
        <taxon>Alphaproteobacteria</taxon>
        <taxon>Caulobacterales</taxon>
        <taxon>Caulobacteraceae</taxon>
        <taxon>Phenylobacterium</taxon>
    </lineage>
</organism>
<dbReference type="InterPro" id="IPR000873">
    <property type="entry name" value="AMP-dep_synth/lig_dom"/>
</dbReference>
<evidence type="ECO:0000313" key="2">
    <source>
        <dbReference type="EMBL" id="MBB3891331.1"/>
    </source>
</evidence>
<gene>
    <name evidence="2" type="ORF">GGQ61_002048</name>
</gene>
<dbReference type="RefSeq" id="WP_183772104.1">
    <property type="nucleotide sequence ID" value="NZ_JACIDK010000002.1"/>
</dbReference>
<proteinExistence type="predicted"/>
<dbReference type="Proteomes" id="UP000530564">
    <property type="component" value="Unassembled WGS sequence"/>
</dbReference>
<dbReference type="PROSITE" id="PS00455">
    <property type="entry name" value="AMP_BINDING"/>
    <property type="match status" value="1"/>
</dbReference>
<dbReference type="SUPFAM" id="SSF56801">
    <property type="entry name" value="Acetyl-CoA synthetase-like"/>
    <property type="match status" value="1"/>
</dbReference>
<evidence type="ECO:0000259" key="1">
    <source>
        <dbReference type="Pfam" id="PF00501"/>
    </source>
</evidence>
<comment type="caution">
    <text evidence="2">The sequence shown here is derived from an EMBL/GenBank/DDBJ whole genome shotgun (WGS) entry which is preliminary data.</text>
</comment>
<evidence type="ECO:0000313" key="3">
    <source>
        <dbReference type="Proteomes" id="UP000530564"/>
    </source>
</evidence>
<dbReference type="Gene3D" id="3.40.50.12780">
    <property type="entry name" value="N-terminal domain of ligase-like"/>
    <property type="match status" value="1"/>
</dbReference>
<dbReference type="AlphaFoldDB" id="A0A840A1B6"/>
<dbReference type="EMBL" id="JACIDK010000002">
    <property type="protein sequence ID" value="MBB3891331.1"/>
    <property type="molecule type" value="Genomic_DNA"/>
</dbReference>
<protein>
    <submittedName>
        <fullName evidence="2">Feruloyl-CoA synthase</fullName>
        <ecNumber evidence="2">6.2.1.34</ecNumber>
    </submittedName>
</protein>
<dbReference type="InterPro" id="IPR042099">
    <property type="entry name" value="ANL_N_sf"/>
</dbReference>
<feature type="domain" description="AMP-dependent synthetase/ligase" evidence="1">
    <location>
        <begin position="51"/>
        <end position="421"/>
    </location>
</feature>
<dbReference type="GO" id="GO:0050563">
    <property type="term" value="F:trans-feruloyl-CoA synthase activity"/>
    <property type="evidence" value="ECO:0007669"/>
    <property type="project" value="UniProtKB-EC"/>
</dbReference>
<sequence>MDARIRPTDAPFRDARYARPQLDIEERGGGELILSNPTPYSGDFTTMTQALDRWAAEAPARTWLAERSGEGWRRTSFGEAREQVRAIAGGLRELGVVGTRPLLILARNGIDHGLVAYAAMSQGMPIAPVSPQYGLPGANLTRLAHAVEVLKPAAVYTEDAALFSEALEAPFLAGLPVIAAKNARPGDVPLARLTAAAGVDATAKPDDHAKYLLTSGSTGLPKAVICLHRGIAVNSAQIAACFDDDEPPVMVNSAPWSHSLGANSILHMALHRGGTLHIDAGQPVAGRFAETVRNLKDVPTTYHNMVPAGWMLLVGELERDEALARTFFERVRVLQYGGAALGQDTCDRIQAVAVASVGEKISFASGYGATETGPTACNVHWRNDRMGLIGLPAPGTAVKLTPAAGKLEFRVKGPQVSPGYLGRPELSAQSFDADGFYLLGDAARLVDPSDPRAGLAFDGRISENFKLASGTFVTVGDLRVKAVSAVGDAVTDAVVCGEGKEAVGLLFYPNPNMDRPAIAAAVRAGIERFNAGAKGSGGKVARALVLDTPPDANAGEITDKGYIAQPVARTLRAAEAERLFSDAADVMVF</sequence>
<dbReference type="PANTHER" id="PTHR24096">
    <property type="entry name" value="LONG-CHAIN-FATTY-ACID--COA LIGASE"/>
    <property type="match status" value="1"/>
</dbReference>
<dbReference type="PANTHER" id="PTHR24096:SF420">
    <property type="entry name" value="LONG-CHAIN-FATTY-ACID--COA LIGASE-RELATED"/>
    <property type="match status" value="1"/>
</dbReference>